<feature type="region of interest" description="Disordered" evidence="1">
    <location>
        <begin position="49"/>
        <end position="72"/>
    </location>
</feature>
<keyword evidence="4" id="KW-1185">Reference proteome</keyword>
<evidence type="ECO:0000259" key="2">
    <source>
        <dbReference type="Pfam" id="PF10816"/>
    </source>
</evidence>
<dbReference type="Proteomes" id="UP001291309">
    <property type="component" value="Unassembled WGS sequence"/>
</dbReference>
<dbReference type="EMBL" id="JAXIVS010000011">
    <property type="protein sequence ID" value="MDY7230487.1"/>
    <property type="molecule type" value="Genomic_DNA"/>
</dbReference>
<evidence type="ECO:0000256" key="1">
    <source>
        <dbReference type="SAM" id="MobiDB-lite"/>
    </source>
</evidence>
<gene>
    <name evidence="3" type="ORF">SYV04_29090</name>
</gene>
<dbReference type="Pfam" id="PF10816">
    <property type="entry name" value="DUF2760"/>
    <property type="match status" value="1"/>
</dbReference>
<evidence type="ECO:0000313" key="4">
    <source>
        <dbReference type="Proteomes" id="UP001291309"/>
    </source>
</evidence>
<accession>A0ABU5HCD1</accession>
<sequence length="201" mass="21808">MTEQPQLSFFARLWLAFLCFWRVLVSRPFAQAVHPLSAAYDAGTLGAGTSAPALPKPEPKPEPKKPEPVALPPEREHASALALMSMLQREGRLIDFLQENVASFSDAEVGAAARIIHEGCRKVVRQYLTLQPVLPDSEGARVAVPVGFDAQRIRLTGNVAGQPPYSGSLKHHGWVTTEVKFPSVSPAMDPRVLAPAEVELA</sequence>
<evidence type="ECO:0000313" key="3">
    <source>
        <dbReference type="EMBL" id="MDY7230487.1"/>
    </source>
</evidence>
<comment type="caution">
    <text evidence="3">The sequence shown here is derived from an EMBL/GenBank/DDBJ whole genome shotgun (WGS) entry which is preliminary data.</text>
</comment>
<feature type="compositionally biased region" description="Basic and acidic residues" evidence="1">
    <location>
        <begin position="57"/>
        <end position="72"/>
    </location>
</feature>
<name>A0ABU5HCD1_9BACT</name>
<dbReference type="RefSeq" id="WP_321549209.1">
    <property type="nucleotide sequence ID" value="NZ_JAXIVS010000011.1"/>
</dbReference>
<reference evidence="3 4" key="1">
    <citation type="submission" date="2023-12" db="EMBL/GenBank/DDBJ databases">
        <title>the genome sequence of Hyalangium sp. s54d21.</title>
        <authorList>
            <person name="Zhang X."/>
        </authorList>
    </citation>
    <scope>NUCLEOTIDE SEQUENCE [LARGE SCALE GENOMIC DNA]</scope>
    <source>
        <strain evidence="4">s54d21</strain>
    </source>
</reference>
<proteinExistence type="predicted"/>
<protein>
    <submittedName>
        <fullName evidence="3">DUF2760 domain-containing protein</fullName>
    </submittedName>
</protein>
<dbReference type="InterPro" id="IPR021212">
    <property type="entry name" value="DUF2760"/>
</dbReference>
<feature type="domain" description="DUF2760" evidence="2">
    <location>
        <begin position="77"/>
        <end position="199"/>
    </location>
</feature>
<organism evidence="3 4">
    <name type="scientific">Hyalangium rubrum</name>
    <dbReference type="NCBI Taxonomy" id="3103134"/>
    <lineage>
        <taxon>Bacteria</taxon>
        <taxon>Pseudomonadati</taxon>
        <taxon>Myxococcota</taxon>
        <taxon>Myxococcia</taxon>
        <taxon>Myxococcales</taxon>
        <taxon>Cystobacterineae</taxon>
        <taxon>Archangiaceae</taxon>
        <taxon>Hyalangium</taxon>
    </lineage>
</organism>